<gene>
    <name evidence="1" type="ORF">S12H4_28471</name>
</gene>
<protein>
    <submittedName>
        <fullName evidence="1">Uncharacterized protein</fullName>
    </submittedName>
</protein>
<proteinExistence type="predicted"/>
<accession>X1URY0</accession>
<comment type="caution">
    <text evidence="1">The sequence shown here is derived from an EMBL/GenBank/DDBJ whole genome shotgun (WGS) entry which is preliminary data.</text>
</comment>
<dbReference type="EMBL" id="BARW01016334">
    <property type="protein sequence ID" value="GAJ02641.1"/>
    <property type="molecule type" value="Genomic_DNA"/>
</dbReference>
<sequence length="47" mass="5469">MMSRESVLARLKQVKRLIEEGKPLNAKWNIDELIKEIEAGEKDEKVC</sequence>
<evidence type="ECO:0000313" key="1">
    <source>
        <dbReference type="EMBL" id="GAJ02641.1"/>
    </source>
</evidence>
<name>X1URY0_9ZZZZ</name>
<organism evidence="1">
    <name type="scientific">marine sediment metagenome</name>
    <dbReference type="NCBI Taxonomy" id="412755"/>
    <lineage>
        <taxon>unclassified sequences</taxon>
        <taxon>metagenomes</taxon>
        <taxon>ecological metagenomes</taxon>
    </lineage>
</organism>
<reference evidence="1" key="1">
    <citation type="journal article" date="2014" name="Front. Microbiol.">
        <title>High frequency of phylogenetically diverse reductive dehalogenase-homologous genes in deep subseafloor sedimentary metagenomes.</title>
        <authorList>
            <person name="Kawai M."/>
            <person name="Futagami T."/>
            <person name="Toyoda A."/>
            <person name="Takaki Y."/>
            <person name="Nishi S."/>
            <person name="Hori S."/>
            <person name="Arai W."/>
            <person name="Tsubouchi T."/>
            <person name="Morono Y."/>
            <person name="Uchiyama I."/>
            <person name="Ito T."/>
            <person name="Fujiyama A."/>
            <person name="Inagaki F."/>
            <person name="Takami H."/>
        </authorList>
    </citation>
    <scope>NUCLEOTIDE SEQUENCE</scope>
    <source>
        <strain evidence="1">Expedition CK06-06</strain>
    </source>
</reference>
<dbReference type="AlphaFoldDB" id="X1URY0"/>